<gene>
    <name evidence="2" type="ORF">TCIL3000_0_19810</name>
</gene>
<evidence type="ECO:0000313" key="3">
    <source>
        <dbReference type="Proteomes" id="UP000000702"/>
    </source>
</evidence>
<dbReference type="Proteomes" id="UP000000702">
    <property type="component" value="Unassembled WGS sequence"/>
</dbReference>
<reference evidence="3" key="1">
    <citation type="submission" date="2011-07" db="EMBL/GenBank/DDBJ databases">
        <title>Divergent evolution of antigenic variation in African trypanosomes.</title>
        <authorList>
            <person name="Jackson A.P."/>
            <person name="Berry A."/>
            <person name="Allison H.C."/>
            <person name="Burton P."/>
            <person name="Anderson J."/>
            <person name="Aslett M."/>
            <person name="Brown R."/>
            <person name="Corton N."/>
            <person name="Harris D."/>
            <person name="Hauser H."/>
            <person name="Gamble J."/>
            <person name="Gilderthorp R."/>
            <person name="McQuillan J."/>
            <person name="Quail M.A."/>
            <person name="Sanders M."/>
            <person name="Van Tonder A."/>
            <person name="Ginger M.L."/>
            <person name="Donelson J.E."/>
            <person name="Field M.C."/>
            <person name="Barry J.D."/>
            <person name="Berriman M."/>
            <person name="Hertz-Fowler C."/>
        </authorList>
    </citation>
    <scope>NUCLEOTIDE SEQUENCE [LARGE SCALE GENOMIC DNA]</scope>
    <source>
        <strain evidence="3">IL3000</strain>
    </source>
</reference>
<keyword evidence="3" id="KW-1185">Reference proteome</keyword>
<protein>
    <submittedName>
        <fullName evidence="2">WGS project CAEQ00000000 data, annotated contig 799</fullName>
    </submittedName>
</protein>
<comment type="caution">
    <text evidence="2">The sequence shown here is derived from an EMBL/GenBank/DDBJ whole genome shotgun (WGS) entry which is preliminary data.</text>
</comment>
<name>F9WII6_TRYCI</name>
<evidence type="ECO:0000256" key="1">
    <source>
        <dbReference type="SAM" id="MobiDB-lite"/>
    </source>
</evidence>
<accession>F9WII6</accession>
<dbReference type="VEuPathDB" id="TriTrypDB:TcIL3000_0_19810"/>
<dbReference type="EMBL" id="CAEQ01002602">
    <property type="protein sequence ID" value="CCD17134.1"/>
    <property type="molecule type" value="Genomic_DNA"/>
</dbReference>
<dbReference type="AlphaFoldDB" id="F9WII6"/>
<organism evidence="2 3">
    <name type="scientific">Trypanosoma congolense (strain IL3000)</name>
    <dbReference type="NCBI Taxonomy" id="1068625"/>
    <lineage>
        <taxon>Eukaryota</taxon>
        <taxon>Discoba</taxon>
        <taxon>Euglenozoa</taxon>
        <taxon>Kinetoplastea</taxon>
        <taxon>Metakinetoplastina</taxon>
        <taxon>Trypanosomatida</taxon>
        <taxon>Trypanosomatidae</taxon>
        <taxon>Trypanosoma</taxon>
        <taxon>Nannomonas</taxon>
    </lineage>
</organism>
<proteinExistence type="predicted"/>
<reference evidence="2 3" key="2">
    <citation type="journal article" date="2012" name="Proc. Natl. Acad. Sci. U.S.A.">
        <title>Antigenic diversity is generated by distinct evolutionary mechanisms in African trypanosome species.</title>
        <authorList>
            <person name="Jackson A.P."/>
            <person name="Berry A."/>
            <person name="Aslett M."/>
            <person name="Allison H.C."/>
            <person name="Burton P."/>
            <person name="Vavrova-Anderson J."/>
            <person name="Brown R."/>
            <person name="Browne H."/>
            <person name="Corton N."/>
            <person name="Hauser H."/>
            <person name="Gamble J."/>
            <person name="Gilderthorp R."/>
            <person name="Marcello L."/>
            <person name="McQuillan J."/>
            <person name="Otto T.D."/>
            <person name="Quail M.A."/>
            <person name="Sanders M.J."/>
            <person name="van Tonder A."/>
            <person name="Ginger M.L."/>
            <person name="Field M.C."/>
            <person name="Barry J.D."/>
            <person name="Hertz-Fowler C."/>
            <person name="Berriman M."/>
        </authorList>
    </citation>
    <scope>NUCLEOTIDE SEQUENCE [LARGE SCALE GENOMIC DNA]</scope>
    <source>
        <strain evidence="2 3">IL3000</strain>
    </source>
</reference>
<evidence type="ECO:0000313" key="2">
    <source>
        <dbReference type="EMBL" id="CCD17134.1"/>
    </source>
</evidence>
<sequence length="161" mass="17131">MSSQSSLTALNTTSFLISTAPLSMGRCRKKSFARLNGKGPQCLDWDSQASTSACTAQQTSAEGWKLFTSKSLADGGDSRSRPAPSHDICEDTFPSSERKPSTAVFSPLASAHGGQALRKDANNQARSATPLQGMAPFPRRPTGSSPRAIKKIPKNSTSEER</sequence>
<feature type="region of interest" description="Disordered" evidence="1">
    <location>
        <begin position="70"/>
        <end position="161"/>
    </location>
</feature>